<evidence type="ECO:0000313" key="2">
    <source>
        <dbReference type="EMBL" id="KAJ1206798.1"/>
    </source>
</evidence>
<proteinExistence type="predicted"/>
<protein>
    <submittedName>
        <fullName evidence="2">Uncharacterized protein</fullName>
    </submittedName>
</protein>
<sequence>MRCCPGGAAHWTRRAPAVPYIREVLRCRLRPRSEPRFLMGSLADTEKRTGCRPAAPGGVRAMAETRR</sequence>
<organism evidence="2 3">
    <name type="scientific">Pleurodeles waltl</name>
    <name type="common">Iberian ribbed newt</name>
    <dbReference type="NCBI Taxonomy" id="8319"/>
    <lineage>
        <taxon>Eukaryota</taxon>
        <taxon>Metazoa</taxon>
        <taxon>Chordata</taxon>
        <taxon>Craniata</taxon>
        <taxon>Vertebrata</taxon>
        <taxon>Euteleostomi</taxon>
        <taxon>Amphibia</taxon>
        <taxon>Batrachia</taxon>
        <taxon>Caudata</taxon>
        <taxon>Salamandroidea</taxon>
        <taxon>Salamandridae</taxon>
        <taxon>Pleurodelinae</taxon>
        <taxon>Pleurodeles</taxon>
    </lineage>
</organism>
<evidence type="ECO:0000313" key="3">
    <source>
        <dbReference type="Proteomes" id="UP001066276"/>
    </source>
</evidence>
<reference evidence="2" key="1">
    <citation type="journal article" date="2022" name="bioRxiv">
        <title>Sequencing and chromosome-scale assembly of the giantPleurodeles waltlgenome.</title>
        <authorList>
            <person name="Brown T."/>
            <person name="Elewa A."/>
            <person name="Iarovenko S."/>
            <person name="Subramanian E."/>
            <person name="Araus A.J."/>
            <person name="Petzold A."/>
            <person name="Susuki M."/>
            <person name="Suzuki K.-i.T."/>
            <person name="Hayashi T."/>
            <person name="Toyoda A."/>
            <person name="Oliveira C."/>
            <person name="Osipova E."/>
            <person name="Leigh N.D."/>
            <person name="Simon A."/>
            <person name="Yun M.H."/>
        </authorList>
    </citation>
    <scope>NUCLEOTIDE SEQUENCE</scope>
    <source>
        <strain evidence="2">20211129_DDA</strain>
        <tissue evidence="2">Liver</tissue>
    </source>
</reference>
<dbReference type="Proteomes" id="UP001066276">
    <property type="component" value="Chromosome 1_2"/>
</dbReference>
<dbReference type="AlphaFoldDB" id="A0AAV7W2K3"/>
<gene>
    <name evidence="2" type="ORF">NDU88_002196</name>
</gene>
<keyword evidence="3" id="KW-1185">Reference proteome</keyword>
<feature type="region of interest" description="Disordered" evidence="1">
    <location>
        <begin position="48"/>
        <end position="67"/>
    </location>
</feature>
<evidence type="ECO:0000256" key="1">
    <source>
        <dbReference type="SAM" id="MobiDB-lite"/>
    </source>
</evidence>
<comment type="caution">
    <text evidence="2">The sequence shown here is derived from an EMBL/GenBank/DDBJ whole genome shotgun (WGS) entry which is preliminary data.</text>
</comment>
<accession>A0AAV7W2K3</accession>
<dbReference type="EMBL" id="JANPWB010000002">
    <property type="protein sequence ID" value="KAJ1206798.1"/>
    <property type="molecule type" value="Genomic_DNA"/>
</dbReference>
<name>A0AAV7W2K3_PLEWA</name>